<dbReference type="Gene3D" id="3.40.50.300">
    <property type="entry name" value="P-loop containing nucleotide triphosphate hydrolases"/>
    <property type="match status" value="1"/>
</dbReference>
<sequence>MTLYADDILRATIADNRCVYVFPTEIAASAWADRALEITDAQSVALDRFIAWDTFKSDSIRSQKQQKRSIPSVLRKLFAERLIAENARLVKTGEPPLFRSIINPQYAQTASSFAEWIAGLLPSLGPWYERFVRESEGDSEDGDLLTLTRRYEAFLEEHQLFEPAWEKPPFKADGKTYYIFYPEILTDFFEYEKLLESARNVELIRINGDLSDGEAAAAERGTRLSVAANPSDTAASPDTASSPRVHCFGNSRAELAAVVRKIKELHDRGLAWNDISVNIADMETYAPYLERECELHSIPCVRRAGKPLSSYAAGTFFKTVWECVSRQFPFDEVRKLLLDKNLPWKDGESIDQLIAFGKKNNCLCSWREGDVQIDVWEQAFRSAAAGREERARTFYTLLKKELSALTAADSFERIRSRYFSFRERFFDMTLCTPLADKVLGRCVSELLALVDIENTYPTVKPEQPFSFFVRYLADKVYLPRQETQGVNLLPYRAAAGAAAGCHIVVGASQKTLSVTVKQLGFLREDKRKRLALVDADLSASFIRLYDMHSADGNAYFTFAENSFGGYAIPHSALAQAEPDPAEPDAYGAEAEWFADPDGTPFPERLYPVQKTGFFNWSAAAGVSDEKDRQTECTGGNVGVSDEKDWQTECTGENPSARRGSRTAVPEAVRARLYAPIDGVGQDAPSRTLRVSVTDLHAYYECPVKWLFSRIFGLESFSLDAELTAANTTGVLYHTVLERFFSAVKADPQAKGTLPPLANGQMPENCAQIVRRELNAVLAETERNGSLQGNAVSVIGAELLRAREQALEETLRNCLRAFLSYFAGHIVSEVETAYSFVHREENGLASILNGRLDLVLVEPETDAPVIIDFKTNGTPNAAECAQLQLQQSNSVKTYELKNYQMAMYTLLYEHAHPGIAVEKTCFFSVVEAEPTVVTGSITDDGGRKKPYRDSLVVSREAFEPSILLLQEKISSYVRAVAAAEPVSAAGVTYKTCGGCPYRHVCRTRYSVSGNRQEDIRI</sequence>
<dbReference type="EMBL" id="CP002696">
    <property type="protein sequence ID" value="AEE16123.1"/>
    <property type="molecule type" value="Genomic_DNA"/>
</dbReference>
<dbReference type="Pfam" id="PF12705">
    <property type="entry name" value="PDDEXK_1"/>
    <property type="match status" value="1"/>
</dbReference>
<dbReference type="Proteomes" id="UP000006546">
    <property type="component" value="Chromosome"/>
</dbReference>
<feature type="domain" description="PD-(D/E)XK endonuclease-like" evidence="2">
    <location>
        <begin position="689"/>
        <end position="1001"/>
    </location>
</feature>
<dbReference type="InterPro" id="IPR027417">
    <property type="entry name" value="P-loop_NTPase"/>
</dbReference>
<reference evidence="4" key="1">
    <citation type="submission" date="2011-04" db="EMBL/GenBank/DDBJ databases">
        <title>The complete genome of Treponema brennaborense DSM 12168.</title>
        <authorList>
            <person name="Lucas S."/>
            <person name="Han J."/>
            <person name="Lapidus A."/>
            <person name="Bruce D."/>
            <person name="Goodwin L."/>
            <person name="Pitluck S."/>
            <person name="Peters L."/>
            <person name="Kyrpides N."/>
            <person name="Mavromatis K."/>
            <person name="Ivanova N."/>
            <person name="Mikhailova N."/>
            <person name="Pagani I."/>
            <person name="Teshima H."/>
            <person name="Detter J.C."/>
            <person name="Tapia R."/>
            <person name="Han C."/>
            <person name="Land M."/>
            <person name="Hauser L."/>
            <person name="Markowitz V."/>
            <person name="Cheng J.-F."/>
            <person name="Hugenholtz P."/>
            <person name="Woyke T."/>
            <person name="Wu D."/>
            <person name="Gronow S."/>
            <person name="Wellnitz S."/>
            <person name="Brambilla E."/>
            <person name="Klenk H.-P."/>
            <person name="Eisen J.A."/>
        </authorList>
    </citation>
    <scope>NUCLEOTIDE SEQUENCE [LARGE SCALE GENOMIC DNA]</scope>
    <source>
        <strain evidence="4">DSM 12168 / CIP 105900 / DD5/3</strain>
    </source>
</reference>
<feature type="region of interest" description="Disordered" evidence="1">
    <location>
        <begin position="627"/>
        <end position="662"/>
    </location>
</feature>
<dbReference type="InterPro" id="IPR011604">
    <property type="entry name" value="PDDEXK-like_dom_sf"/>
</dbReference>
<dbReference type="OrthoDB" id="366715at2"/>
<gene>
    <name evidence="3" type="ordered locus">Trebr_0681</name>
</gene>
<evidence type="ECO:0000259" key="2">
    <source>
        <dbReference type="Pfam" id="PF12705"/>
    </source>
</evidence>
<accession>F4LQA2</accession>
<organism evidence="3 4">
    <name type="scientific">Treponema brennaborense (strain DSM 12168 / CIP 105900 / DD5/3)</name>
    <dbReference type="NCBI Taxonomy" id="906968"/>
    <lineage>
        <taxon>Bacteria</taxon>
        <taxon>Pseudomonadati</taxon>
        <taxon>Spirochaetota</taxon>
        <taxon>Spirochaetia</taxon>
        <taxon>Spirochaetales</taxon>
        <taxon>Treponemataceae</taxon>
        <taxon>Treponema</taxon>
    </lineage>
</organism>
<name>F4LQA2_TREBD</name>
<evidence type="ECO:0000313" key="3">
    <source>
        <dbReference type="EMBL" id="AEE16123.1"/>
    </source>
</evidence>
<dbReference type="AlphaFoldDB" id="F4LQA2"/>
<protein>
    <recommendedName>
        <fullName evidence="2">PD-(D/E)XK endonuclease-like domain-containing protein</fullName>
    </recommendedName>
</protein>
<dbReference type="eggNOG" id="COG2887">
    <property type="taxonomic scope" value="Bacteria"/>
</dbReference>
<evidence type="ECO:0000256" key="1">
    <source>
        <dbReference type="SAM" id="MobiDB-lite"/>
    </source>
</evidence>
<dbReference type="KEGG" id="tbe:Trebr_0681"/>
<dbReference type="HOGENOM" id="CLU_012127_0_0_12"/>
<feature type="compositionally biased region" description="Low complexity" evidence="1">
    <location>
        <begin position="230"/>
        <end position="243"/>
    </location>
</feature>
<feature type="region of interest" description="Disordered" evidence="1">
    <location>
        <begin position="221"/>
        <end position="243"/>
    </location>
</feature>
<dbReference type="InterPro" id="IPR038726">
    <property type="entry name" value="PDDEXK_AddAB-type"/>
</dbReference>
<dbReference type="Gene3D" id="3.90.320.10">
    <property type="match status" value="1"/>
</dbReference>
<keyword evidence="4" id="KW-1185">Reference proteome</keyword>
<dbReference type="SUPFAM" id="SSF52540">
    <property type="entry name" value="P-loop containing nucleoside triphosphate hydrolases"/>
    <property type="match status" value="1"/>
</dbReference>
<dbReference type="RefSeq" id="WP_013757842.1">
    <property type="nucleotide sequence ID" value="NC_015500.1"/>
</dbReference>
<proteinExistence type="predicted"/>
<dbReference type="STRING" id="906968.Trebr_0681"/>
<evidence type="ECO:0000313" key="4">
    <source>
        <dbReference type="Proteomes" id="UP000006546"/>
    </source>
</evidence>